<dbReference type="InterPro" id="IPR011054">
    <property type="entry name" value="Rudment_hybrid_motif"/>
</dbReference>
<dbReference type="PROSITE" id="PS00866">
    <property type="entry name" value="CPSASE_1"/>
    <property type="match status" value="1"/>
</dbReference>
<evidence type="ECO:0000256" key="14">
    <source>
        <dbReference type="ARBA" id="ARBA00048600"/>
    </source>
</evidence>
<dbReference type="GO" id="GO:0046872">
    <property type="term" value="F:metal ion binding"/>
    <property type="evidence" value="ECO:0007669"/>
    <property type="project" value="UniProtKB-KW"/>
</dbReference>
<feature type="domain" description="Biotin carboxylation" evidence="18">
    <location>
        <begin position="1"/>
        <end position="446"/>
    </location>
</feature>
<keyword evidence="6 16" id="KW-0436">Ligase</keyword>
<name>A0A4R2S0V2_9BACL</name>
<dbReference type="SMART" id="SM00878">
    <property type="entry name" value="Biotin_carb_C"/>
    <property type="match status" value="1"/>
</dbReference>
<dbReference type="SUPFAM" id="SSF52440">
    <property type="entry name" value="PreATP-grasp domain"/>
    <property type="match status" value="1"/>
</dbReference>
<keyword evidence="13 16" id="KW-0092">Biotin</keyword>
<feature type="domain" description="ATP-grasp" evidence="17">
    <location>
        <begin position="120"/>
        <end position="317"/>
    </location>
</feature>
<keyword evidence="10 15" id="KW-0067">ATP-binding</keyword>
<evidence type="ECO:0000256" key="1">
    <source>
        <dbReference type="ARBA" id="ARBA00003761"/>
    </source>
</evidence>
<dbReference type="EMBL" id="SLXV01000006">
    <property type="protein sequence ID" value="TCP69750.1"/>
    <property type="molecule type" value="Genomic_DNA"/>
</dbReference>
<dbReference type="InterPro" id="IPR005482">
    <property type="entry name" value="Biotin_COase_C"/>
</dbReference>
<dbReference type="Pfam" id="PF02786">
    <property type="entry name" value="CPSase_L_D2"/>
    <property type="match status" value="1"/>
</dbReference>
<dbReference type="RefSeq" id="WP_131848090.1">
    <property type="nucleotide sequence ID" value="NZ_SLXV01000006.1"/>
</dbReference>
<evidence type="ECO:0000256" key="15">
    <source>
        <dbReference type="PROSITE-ProRule" id="PRU00409"/>
    </source>
</evidence>
<evidence type="ECO:0000313" key="19">
    <source>
        <dbReference type="EMBL" id="TCP69750.1"/>
    </source>
</evidence>
<keyword evidence="8 15" id="KW-0547">Nucleotide-binding</keyword>
<reference evidence="19 20" key="1">
    <citation type="submission" date="2019-03" db="EMBL/GenBank/DDBJ databases">
        <title>Genomic Encyclopedia of Type Strains, Phase IV (KMG-IV): sequencing the most valuable type-strain genomes for metagenomic binning, comparative biology and taxonomic classification.</title>
        <authorList>
            <person name="Goeker M."/>
        </authorList>
    </citation>
    <scope>NUCLEOTIDE SEQUENCE [LARGE SCALE GENOMIC DNA]</scope>
    <source>
        <strain evidence="19 20">DSM 46831</strain>
    </source>
</reference>
<dbReference type="InterPro" id="IPR004549">
    <property type="entry name" value="Acetyl_CoA_COase_biotin_COase"/>
</dbReference>
<sequence>MFKKVLIANRGEIAVRIIRACRELGVATVAVYSEADREALHVSLADEAFCIGPALSRESYLNMTNLLSVATLVGVDAIHPGYGFLSENADFAELCAACGITFIGPSPEAILKMGDKTTARETMKEAGVPVVPGTQGVIEDLNEAEEIATSIGYPVIVKATAGGGGKGMRIVHSSEELRHAVTLAQKEAEANFGNPGVYLEKFLVEPRHIEIQVLADSHGNVIHLGERDCSIQRRYQKLIEEAPSPALNPELRERMGEAAIAAARSVDYEGVGTVELLLDRDRNFYFMEMNTRIQVEHPVTEMITGIDLVKEQIRVAAGEPLLVKQEDIAINGWSIECRINAERPDKNFMPSPGTIKTYLAPGGMGVRVDSACYQGYRIPPFYDSMVAKLIVWGKDREEALDRMNRALHEFAIDGVHTTIPFHQLMIQHPKFRSGDFHIQFLETTNIYEEGT</sequence>
<dbReference type="AlphaFoldDB" id="A0A4R2S0V2"/>
<dbReference type="NCBIfam" id="TIGR00514">
    <property type="entry name" value="accC"/>
    <property type="match status" value="1"/>
</dbReference>
<evidence type="ECO:0000256" key="4">
    <source>
        <dbReference type="ARBA" id="ARBA00013263"/>
    </source>
</evidence>
<dbReference type="UniPathway" id="UPA00655">
    <property type="reaction ID" value="UER00711"/>
</dbReference>
<dbReference type="PROSITE" id="PS50975">
    <property type="entry name" value="ATP_GRASP"/>
    <property type="match status" value="1"/>
</dbReference>
<protein>
    <recommendedName>
        <fullName evidence="4 16">Biotin carboxylase</fullName>
        <ecNumber evidence="4 16">6.3.4.14</ecNumber>
    </recommendedName>
    <alternativeName>
        <fullName evidence="16">Acetyl-coenzyme A carboxylase biotin carboxylase subunit A</fullName>
    </alternativeName>
</protein>
<dbReference type="SUPFAM" id="SSF51246">
    <property type="entry name" value="Rudiment single hybrid motif"/>
    <property type="match status" value="1"/>
</dbReference>
<comment type="function">
    <text evidence="1 16">This protein is a component of the acetyl coenzyme A carboxylase complex; first, biotin carboxylase catalyzes the carboxylation of the carrier protein and then the transcarboxylase transfers the carboxyl group to form malonyl-CoA.</text>
</comment>
<dbReference type="FunFam" id="3.30.1490.20:FF:000018">
    <property type="entry name" value="Biotin carboxylase"/>
    <property type="match status" value="1"/>
</dbReference>
<dbReference type="NCBIfam" id="NF006367">
    <property type="entry name" value="PRK08591.1"/>
    <property type="match status" value="1"/>
</dbReference>
<keyword evidence="16" id="KW-0443">Lipid metabolism</keyword>
<evidence type="ECO:0000256" key="10">
    <source>
        <dbReference type="ARBA" id="ARBA00022840"/>
    </source>
</evidence>
<dbReference type="InterPro" id="IPR005481">
    <property type="entry name" value="BC-like_N"/>
</dbReference>
<dbReference type="OrthoDB" id="9807469at2"/>
<keyword evidence="7" id="KW-0479">Metal-binding</keyword>
<organism evidence="19 20">
    <name type="scientific">Baia soyae</name>
    <dbReference type="NCBI Taxonomy" id="1544746"/>
    <lineage>
        <taxon>Bacteria</taxon>
        <taxon>Bacillati</taxon>
        <taxon>Bacillota</taxon>
        <taxon>Bacilli</taxon>
        <taxon>Bacillales</taxon>
        <taxon>Thermoactinomycetaceae</taxon>
        <taxon>Baia</taxon>
    </lineage>
</organism>
<dbReference type="InterPro" id="IPR005479">
    <property type="entry name" value="CPAse_ATP-bd"/>
</dbReference>
<comment type="subunit">
    <text evidence="3 16">Acetyl-CoA carboxylase is a heterohexamer of biotin carboxyl carrier protein, biotin carboxylase and the two subunits of carboxyl transferase in a 2:2 complex.</text>
</comment>
<comment type="pathway">
    <text evidence="2 16">Lipid metabolism; malonyl-CoA biosynthesis; malonyl-CoA from acetyl-CoA: step 1/1.</text>
</comment>
<dbReference type="FunFam" id="3.40.50.20:FF:000010">
    <property type="entry name" value="Propionyl-CoA carboxylase subunit alpha"/>
    <property type="match status" value="1"/>
</dbReference>
<dbReference type="InterPro" id="IPR011761">
    <property type="entry name" value="ATP-grasp"/>
</dbReference>
<keyword evidence="5 16" id="KW-0444">Lipid biosynthesis</keyword>
<comment type="caution">
    <text evidence="19">The sequence shown here is derived from an EMBL/GenBank/DDBJ whole genome shotgun (WGS) entry which is preliminary data.</text>
</comment>
<dbReference type="InterPro" id="IPR051602">
    <property type="entry name" value="ACC_Biotin_Carboxylase"/>
</dbReference>
<dbReference type="GO" id="GO:2001295">
    <property type="term" value="P:malonyl-CoA biosynthetic process"/>
    <property type="evidence" value="ECO:0007669"/>
    <property type="project" value="UniProtKB-UniPathway"/>
</dbReference>
<dbReference type="Proteomes" id="UP000294746">
    <property type="component" value="Unassembled WGS sequence"/>
</dbReference>
<dbReference type="PROSITE" id="PS50979">
    <property type="entry name" value="BC"/>
    <property type="match status" value="1"/>
</dbReference>
<proteinExistence type="predicted"/>
<comment type="catalytic activity">
    <reaction evidence="14 16">
        <text>N(6)-biotinyl-L-lysyl-[protein] + hydrogencarbonate + ATP = N(6)-carboxybiotinyl-L-lysyl-[protein] + ADP + phosphate + H(+)</text>
        <dbReference type="Rhea" id="RHEA:13501"/>
        <dbReference type="Rhea" id="RHEA-COMP:10505"/>
        <dbReference type="Rhea" id="RHEA-COMP:10506"/>
        <dbReference type="ChEBI" id="CHEBI:15378"/>
        <dbReference type="ChEBI" id="CHEBI:17544"/>
        <dbReference type="ChEBI" id="CHEBI:30616"/>
        <dbReference type="ChEBI" id="CHEBI:43474"/>
        <dbReference type="ChEBI" id="CHEBI:83144"/>
        <dbReference type="ChEBI" id="CHEBI:83145"/>
        <dbReference type="ChEBI" id="CHEBI:456216"/>
        <dbReference type="EC" id="6.3.4.14"/>
    </reaction>
</comment>
<evidence type="ECO:0000256" key="6">
    <source>
        <dbReference type="ARBA" id="ARBA00022598"/>
    </source>
</evidence>
<dbReference type="InterPro" id="IPR016185">
    <property type="entry name" value="PreATP-grasp_dom_sf"/>
</dbReference>
<evidence type="ECO:0000259" key="18">
    <source>
        <dbReference type="PROSITE" id="PS50979"/>
    </source>
</evidence>
<dbReference type="PANTHER" id="PTHR48095">
    <property type="entry name" value="PYRUVATE CARBOXYLASE SUBUNIT A"/>
    <property type="match status" value="1"/>
</dbReference>
<evidence type="ECO:0000256" key="3">
    <source>
        <dbReference type="ARBA" id="ARBA00011750"/>
    </source>
</evidence>
<dbReference type="EC" id="6.3.4.14" evidence="4 16"/>
<gene>
    <name evidence="19" type="ORF">EDD57_10666</name>
</gene>
<dbReference type="PANTHER" id="PTHR48095:SF2">
    <property type="entry name" value="BIOTIN CARBOXYLASE, CHLOROPLASTIC"/>
    <property type="match status" value="1"/>
</dbReference>
<evidence type="ECO:0000256" key="9">
    <source>
        <dbReference type="ARBA" id="ARBA00022832"/>
    </source>
</evidence>
<dbReference type="GO" id="GO:0005524">
    <property type="term" value="F:ATP binding"/>
    <property type="evidence" value="ECO:0007669"/>
    <property type="project" value="UniProtKB-UniRule"/>
</dbReference>
<keyword evidence="20" id="KW-1185">Reference proteome</keyword>
<evidence type="ECO:0000256" key="16">
    <source>
        <dbReference type="RuleBase" id="RU365063"/>
    </source>
</evidence>
<evidence type="ECO:0000256" key="11">
    <source>
        <dbReference type="ARBA" id="ARBA00022842"/>
    </source>
</evidence>
<evidence type="ECO:0000256" key="12">
    <source>
        <dbReference type="ARBA" id="ARBA00023160"/>
    </source>
</evidence>
<evidence type="ECO:0000256" key="8">
    <source>
        <dbReference type="ARBA" id="ARBA00022741"/>
    </source>
</evidence>
<dbReference type="InterPro" id="IPR011764">
    <property type="entry name" value="Biotin_carboxylation_dom"/>
</dbReference>
<dbReference type="FunFam" id="3.30.470.20:FF:000028">
    <property type="entry name" value="Methylcrotonoyl-CoA carboxylase subunit alpha, mitochondrial"/>
    <property type="match status" value="1"/>
</dbReference>
<evidence type="ECO:0000256" key="7">
    <source>
        <dbReference type="ARBA" id="ARBA00022723"/>
    </source>
</evidence>
<keyword evidence="12 16" id="KW-0275">Fatty acid biosynthesis</keyword>
<evidence type="ECO:0000256" key="5">
    <source>
        <dbReference type="ARBA" id="ARBA00022516"/>
    </source>
</evidence>
<dbReference type="SUPFAM" id="SSF56059">
    <property type="entry name" value="Glutathione synthetase ATP-binding domain-like"/>
    <property type="match status" value="1"/>
</dbReference>
<evidence type="ECO:0000256" key="13">
    <source>
        <dbReference type="ARBA" id="ARBA00023267"/>
    </source>
</evidence>
<keyword evidence="11" id="KW-0460">Magnesium</keyword>
<evidence type="ECO:0000313" key="20">
    <source>
        <dbReference type="Proteomes" id="UP000294746"/>
    </source>
</evidence>
<accession>A0A4R2S0V2</accession>
<evidence type="ECO:0000256" key="2">
    <source>
        <dbReference type="ARBA" id="ARBA00004956"/>
    </source>
</evidence>
<dbReference type="PROSITE" id="PS00867">
    <property type="entry name" value="CPSASE_2"/>
    <property type="match status" value="1"/>
</dbReference>
<dbReference type="GO" id="GO:0004075">
    <property type="term" value="F:biotin carboxylase activity"/>
    <property type="evidence" value="ECO:0007669"/>
    <property type="project" value="UniProtKB-EC"/>
</dbReference>
<dbReference type="Pfam" id="PF00289">
    <property type="entry name" value="Biotin_carb_N"/>
    <property type="match status" value="1"/>
</dbReference>
<evidence type="ECO:0000259" key="17">
    <source>
        <dbReference type="PROSITE" id="PS50975"/>
    </source>
</evidence>
<dbReference type="Gene3D" id="3.30.470.20">
    <property type="entry name" value="ATP-grasp fold, B domain"/>
    <property type="match status" value="1"/>
</dbReference>
<keyword evidence="9 16" id="KW-0276">Fatty acid metabolism</keyword>
<dbReference type="GO" id="GO:0006633">
    <property type="term" value="P:fatty acid biosynthetic process"/>
    <property type="evidence" value="ECO:0007669"/>
    <property type="project" value="UniProtKB-KW"/>
</dbReference>
<dbReference type="Pfam" id="PF02785">
    <property type="entry name" value="Biotin_carb_C"/>
    <property type="match status" value="1"/>
</dbReference>